<reference evidence="2" key="1">
    <citation type="journal article" date="2014" name="Int. J. Syst. Evol. Microbiol.">
        <title>Complete genome sequence of Corynebacterium casei LMG S-19264T (=DSM 44701T), isolated from a smear-ripened cheese.</title>
        <authorList>
            <consortium name="US DOE Joint Genome Institute (JGI-PGF)"/>
            <person name="Walter F."/>
            <person name="Albersmeier A."/>
            <person name="Kalinowski J."/>
            <person name="Ruckert C."/>
        </authorList>
    </citation>
    <scope>NUCLEOTIDE SEQUENCE</scope>
    <source>
        <strain evidence="2">KCTC 12343</strain>
    </source>
</reference>
<feature type="transmembrane region" description="Helical" evidence="1">
    <location>
        <begin position="20"/>
        <end position="41"/>
    </location>
</feature>
<keyword evidence="1" id="KW-1133">Transmembrane helix</keyword>
<dbReference type="RefSeq" id="WP_259772402.1">
    <property type="nucleotide sequence ID" value="NZ_BMWV01000005.1"/>
</dbReference>
<accession>A0AA88C2V7</accession>
<keyword evidence="1" id="KW-0812">Transmembrane</keyword>
<name>A0AA88C2V7_9BURK</name>
<dbReference type="EMBL" id="BMWV01000005">
    <property type="protein sequence ID" value="GGY40975.1"/>
    <property type="molecule type" value="Genomic_DNA"/>
</dbReference>
<dbReference type="AlphaFoldDB" id="A0AA88C2V7"/>
<organism evidence="2 3">
    <name type="scientific">Pseudoduganella albidiflava</name>
    <dbReference type="NCBI Taxonomy" id="321983"/>
    <lineage>
        <taxon>Bacteria</taxon>
        <taxon>Pseudomonadati</taxon>
        <taxon>Pseudomonadota</taxon>
        <taxon>Betaproteobacteria</taxon>
        <taxon>Burkholderiales</taxon>
        <taxon>Oxalobacteraceae</taxon>
        <taxon>Telluria group</taxon>
        <taxon>Pseudoduganella</taxon>
    </lineage>
</organism>
<protein>
    <submittedName>
        <fullName evidence="2">Uncharacterized protein</fullName>
    </submittedName>
</protein>
<keyword evidence="1" id="KW-0472">Membrane</keyword>
<evidence type="ECO:0000313" key="3">
    <source>
        <dbReference type="Proteomes" id="UP000628442"/>
    </source>
</evidence>
<dbReference type="Proteomes" id="UP000628442">
    <property type="component" value="Unassembled WGS sequence"/>
</dbReference>
<sequence length="44" mass="4904">MHDKEEFPEQHYERTEDSTMPYVVLSVLVAVVGLIAVLAAWTGA</sequence>
<gene>
    <name evidence="2" type="ORF">GCM10007387_23640</name>
</gene>
<evidence type="ECO:0000256" key="1">
    <source>
        <dbReference type="SAM" id="Phobius"/>
    </source>
</evidence>
<proteinExistence type="predicted"/>
<reference evidence="2" key="2">
    <citation type="submission" date="2022-12" db="EMBL/GenBank/DDBJ databases">
        <authorList>
            <person name="Sun Q."/>
            <person name="Kim S."/>
        </authorList>
    </citation>
    <scope>NUCLEOTIDE SEQUENCE</scope>
    <source>
        <strain evidence="2">KCTC 12343</strain>
    </source>
</reference>
<evidence type="ECO:0000313" key="2">
    <source>
        <dbReference type="EMBL" id="GGY40975.1"/>
    </source>
</evidence>
<comment type="caution">
    <text evidence="2">The sequence shown here is derived from an EMBL/GenBank/DDBJ whole genome shotgun (WGS) entry which is preliminary data.</text>
</comment>